<dbReference type="EMBL" id="JAWZSR010000002">
    <property type="protein sequence ID" value="MDX8045253.1"/>
    <property type="molecule type" value="Genomic_DNA"/>
</dbReference>
<dbReference type="Proteomes" id="UP001277972">
    <property type="component" value="Unassembled WGS sequence"/>
</dbReference>
<gene>
    <name evidence="1" type="ORF">SH601_04555</name>
</gene>
<keyword evidence="2" id="KW-1185">Reference proteome</keyword>
<comment type="caution">
    <text evidence="1">The sequence shown here is derived from an EMBL/GenBank/DDBJ whole genome shotgun (WGS) entry which is preliminary data.</text>
</comment>
<organism evidence="1 2">
    <name type="scientific">Gracilibacillus pellucidus</name>
    <dbReference type="NCBI Taxonomy" id="3095368"/>
    <lineage>
        <taxon>Bacteria</taxon>
        <taxon>Bacillati</taxon>
        <taxon>Bacillota</taxon>
        <taxon>Bacilli</taxon>
        <taxon>Bacillales</taxon>
        <taxon>Bacillaceae</taxon>
        <taxon>Gracilibacillus</taxon>
    </lineage>
</organism>
<evidence type="ECO:0000313" key="1">
    <source>
        <dbReference type="EMBL" id="MDX8045253.1"/>
    </source>
</evidence>
<name>A0ACC6M2R1_9BACI</name>
<sequence>MDDLLIVFARVVTILPIMLIITIFMGKRAIGELPVFDFLVIITLASVVGADIADPNINHFPTIVAVILIGILQKLVSYVKIANRRAGKLLTFEPTVVIYDGTILHQNLKDTGFSIDNLLQLLRDKDAFDIREVEIAIIEANGTLSVLKKPDKQPVTSDQLETKQPLSTLTFPVIMEGTINSKMLNARNLSEEWLLQELKKKGVTNQQEVFFASINMLNELHLSRYDDQYVDTPPLKH</sequence>
<accession>A0ACC6M2R1</accession>
<proteinExistence type="predicted"/>
<evidence type="ECO:0000313" key="2">
    <source>
        <dbReference type="Proteomes" id="UP001277972"/>
    </source>
</evidence>
<reference evidence="1" key="1">
    <citation type="submission" date="2023-11" db="EMBL/GenBank/DDBJ databases">
        <title>Gracilibacillus pellucida a moderately halophilic bacterium isolated from saline soil in Xinjiang province.</title>
        <authorList>
            <person name="Zhang Z."/>
            <person name="Tan F."/>
            <person name="Wang Y."/>
            <person name="Xia M."/>
        </authorList>
    </citation>
    <scope>NUCLEOTIDE SEQUENCE</scope>
    <source>
        <strain evidence="1">S3-1-1</strain>
    </source>
</reference>
<protein>
    <submittedName>
        <fullName evidence="1">DUF421 domain-containing protein</fullName>
    </submittedName>
</protein>